<name>A0ACB7FI98_NIBAL</name>
<organism evidence="1 2">
    <name type="scientific">Nibea albiflora</name>
    <name type="common">Yellow drum</name>
    <name type="synonym">Corvina albiflora</name>
    <dbReference type="NCBI Taxonomy" id="240163"/>
    <lineage>
        <taxon>Eukaryota</taxon>
        <taxon>Metazoa</taxon>
        <taxon>Chordata</taxon>
        <taxon>Craniata</taxon>
        <taxon>Vertebrata</taxon>
        <taxon>Euteleostomi</taxon>
        <taxon>Actinopterygii</taxon>
        <taxon>Neopterygii</taxon>
        <taxon>Teleostei</taxon>
        <taxon>Neoteleostei</taxon>
        <taxon>Acanthomorphata</taxon>
        <taxon>Eupercaria</taxon>
        <taxon>Sciaenidae</taxon>
        <taxon>Nibea</taxon>
    </lineage>
</organism>
<evidence type="ECO:0000313" key="2">
    <source>
        <dbReference type="Proteomes" id="UP000805704"/>
    </source>
</evidence>
<gene>
    <name evidence="1" type="primary">CLCN2.4</name>
    <name evidence="1" type="ORF">GBF38_016498</name>
</gene>
<comment type="caution">
    <text evidence="1">The sequence shown here is derived from an EMBL/GenBank/DDBJ whole genome shotgun (WGS) entry which is preliminary data.</text>
</comment>
<dbReference type="EMBL" id="CM024798">
    <property type="protein sequence ID" value="KAG8014168.1"/>
    <property type="molecule type" value="Genomic_DNA"/>
</dbReference>
<proteinExistence type="predicted"/>
<protein>
    <submittedName>
        <fullName evidence="1">Chloride channel protein 2</fullName>
    </submittedName>
</protein>
<evidence type="ECO:0000313" key="1">
    <source>
        <dbReference type="EMBL" id="KAG8014168.1"/>
    </source>
</evidence>
<reference evidence="1" key="1">
    <citation type="submission" date="2020-04" db="EMBL/GenBank/DDBJ databases">
        <title>A chromosome-scale assembly and high-density genetic map of the yellow drum (Nibea albiflora) genome.</title>
        <authorList>
            <person name="Xu D."/>
            <person name="Zhang W."/>
            <person name="Chen R."/>
            <person name="Tan P."/>
            <person name="Wang L."/>
            <person name="Song H."/>
            <person name="Tian L."/>
            <person name="Zhu Q."/>
            <person name="Wang B."/>
        </authorList>
    </citation>
    <scope>NUCLEOTIDE SEQUENCE</scope>
    <source>
        <strain evidence="1">ZJHYS-2018</strain>
    </source>
</reference>
<keyword evidence="2" id="KW-1185">Reference proteome</keyword>
<accession>A0ACB7FI98</accession>
<dbReference type="Proteomes" id="UP000805704">
    <property type="component" value="Chromosome 10"/>
</dbReference>
<sequence length="235" mass="25956">MIQGVQNGKHKTMTEIEPGLLQSLTLPLCMGYVLYQTHTIFSLLGLDHAYVTSMGRLVGVVSLKELRKAIEGSVTVTGVKVRPPLASFRDCGNSTSVSEVTELHKLCIRHRGLSLPREPNPPDVEDQPDLPYKEIPVNFSDQTNLQFETSPGDATNQSSELQESPSFTEDQSEYTFDCSPSHTEESELACDYDPPTQTPEPDETEQEEQRSPSLNKDLSEPEGEGSPANTEDQSE</sequence>